<proteinExistence type="predicted"/>
<keyword evidence="4" id="KW-1185">Reference proteome</keyword>
<name>A0ABU3R152_9GAMM</name>
<gene>
    <name evidence="3" type="ORF">RT723_10445</name>
</gene>
<dbReference type="Pfam" id="PF10973">
    <property type="entry name" value="DUF2799"/>
    <property type="match status" value="1"/>
</dbReference>
<evidence type="ECO:0000256" key="1">
    <source>
        <dbReference type="SAM" id="Coils"/>
    </source>
</evidence>
<reference evidence="3 4" key="1">
    <citation type="submission" date="2023-10" db="EMBL/GenBank/DDBJ databases">
        <title>Psychrosphaera aquimaarina strain SW33 isolated from seawater.</title>
        <authorList>
            <person name="Bayburt H."/>
            <person name="Kim J.M."/>
            <person name="Choi B.J."/>
            <person name="Jeon C.O."/>
        </authorList>
    </citation>
    <scope>NUCLEOTIDE SEQUENCE [LARGE SCALE GENOMIC DNA]</scope>
    <source>
        <strain evidence="3 4">KCTC 52743</strain>
    </source>
</reference>
<sequence>MTFVCNKLMGLALVLILLSGCTSISKEQCQLGDWYQIGVFDGQQGKTSMAADYTKDCAEHKANVDLAQYNKGRAEGLKSYCSYENGTLIGEQGKEYQKVCPANLSSQFLEGYIPYFNVSDTENKIISKKSEAARYKEELKDTSLDKDTKSYIKSSFKTAEFELSELQSKLNQYEYELAIHKIERKEAQLLATISDKYSSDAAQAHAKEQLVEVRENKQIIEDLYVTEKSIRDIKNIIDLF</sequence>
<feature type="coiled-coil region" evidence="1">
    <location>
        <begin position="118"/>
        <end position="183"/>
    </location>
</feature>
<dbReference type="RefSeq" id="WP_315947008.1">
    <property type="nucleotide sequence ID" value="NZ_JAWCUA010000007.1"/>
</dbReference>
<keyword evidence="1" id="KW-0175">Coiled coil</keyword>
<comment type="caution">
    <text evidence="3">The sequence shown here is derived from an EMBL/GenBank/DDBJ whole genome shotgun (WGS) entry which is preliminary data.</text>
</comment>
<evidence type="ECO:0000256" key="2">
    <source>
        <dbReference type="SAM" id="SignalP"/>
    </source>
</evidence>
<protein>
    <submittedName>
        <fullName evidence="3">DUF2799 domain-containing protein</fullName>
    </submittedName>
</protein>
<dbReference type="PROSITE" id="PS51257">
    <property type="entry name" value="PROKAR_LIPOPROTEIN"/>
    <property type="match status" value="1"/>
</dbReference>
<organism evidence="3 4">
    <name type="scientific">Psychrosphaera aquimarina</name>
    <dbReference type="NCBI Taxonomy" id="2044854"/>
    <lineage>
        <taxon>Bacteria</taxon>
        <taxon>Pseudomonadati</taxon>
        <taxon>Pseudomonadota</taxon>
        <taxon>Gammaproteobacteria</taxon>
        <taxon>Alteromonadales</taxon>
        <taxon>Pseudoalteromonadaceae</taxon>
        <taxon>Psychrosphaera</taxon>
    </lineage>
</organism>
<feature type="signal peptide" evidence="2">
    <location>
        <begin position="1"/>
        <end position="25"/>
    </location>
</feature>
<dbReference type="InterPro" id="IPR021242">
    <property type="entry name" value="DUF2799"/>
</dbReference>
<dbReference type="Proteomes" id="UP001257914">
    <property type="component" value="Unassembled WGS sequence"/>
</dbReference>
<accession>A0ABU3R152</accession>
<feature type="chain" id="PRO_5045096501" evidence="2">
    <location>
        <begin position="26"/>
        <end position="240"/>
    </location>
</feature>
<keyword evidence="2" id="KW-0732">Signal</keyword>
<dbReference type="EMBL" id="JAWCUA010000007">
    <property type="protein sequence ID" value="MDU0113407.1"/>
    <property type="molecule type" value="Genomic_DNA"/>
</dbReference>
<evidence type="ECO:0000313" key="3">
    <source>
        <dbReference type="EMBL" id="MDU0113407.1"/>
    </source>
</evidence>
<evidence type="ECO:0000313" key="4">
    <source>
        <dbReference type="Proteomes" id="UP001257914"/>
    </source>
</evidence>